<dbReference type="SMART" id="SM00829">
    <property type="entry name" value="PKS_ER"/>
    <property type="match status" value="1"/>
</dbReference>
<dbReference type="PROSITE" id="PS01162">
    <property type="entry name" value="QOR_ZETA_CRYSTAL"/>
    <property type="match status" value="1"/>
</dbReference>
<dbReference type="AlphaFoldDB" id="A0A3B0SZS8"/>
<organism evidence="2">
    <name type="scientific">hydrothermal vent metagenome</name>
    <dbReference type="NCBI Taxonomy" id="652676"/>
    <lineage>
        <taxon>unclassified sequences</taxon>
        <taxon>metagenomes</taxon>
        <taxon>ecological metagenomes</taxon>
    </lineage>
</organism>
<dbReference type="Pfam" id="PF08240">
    <property type="entry name" value="ADH_N"/>
    <property type="match status" value="1"/>
</dbReference>
<dbReference type="GO" id="GO:0016829">
    <property type="term" value="F:lyase activity"/>
    <property type="evidence" value="ECO:0007669"/>
    <property type="project" value="UniProtKB-KW"/>
</dbReference>
<evidence type="ECO:0000259" key="1">
    <source>
        <dbReference type="SMART" id="SM00829"/>
    </source>
</evidence>
<dbReference type="InterPro" id="IPR036291">
    <property type="entry name" value="NAD(P)-bd_dom_sf"/>
</dbReference>
<dbReference type="InterPro" id="IPR011032">
    <property type="entry name" value="GroES-like_sf"/>
</dbReference>
<dbReference type="Pfam" id="PF13602">
    <property type="entry name" value="ADH_zinc_N_2"/>
    <property type="match status" value="1"/>
</dbReference>
<dbReference type="GO" id="GO:0008270">
    <property type="term" value="F:zinc ion binding"/>
    <property type="evidence" value="ECO:0007669"/>
    <property type="project" value="InterPro"/>
</dbReference>
<dbReference type="InterPro" id="IPR013154">
    <property type="entry name" value="ADH-like_N"/>
</dbReference>
<dbReference type="SUPFAM" id="SSF50129">
    <property type="entry name" value="GroES-like"/>
    <property type="match status" value="1"/>
</dbReference>
<accession>A0A3B0SZS8</accession>
<keyword evidence="2" id="KW-0560">Oxidoreductase</keyword>
<dbReference type="PANTHER" id="PTHR44013:SF1">
    <property type="entry name" value="ZINC-TYPE ALCOHOL DEHYDROGENASE-LIKE PROTEIN C16A3.02C"/>
    <property type="match status" value="1"/>
</dbReference>
<gene>
    <name evidence="2" type="ORF">MNBD_ACTINO02-3312</name>
</gene>
<keyword evidence="2" id="KW-0456">Lyase</keyword>
<dbReference type="PANTHER" id="PTHR44013">
    <property type="entry name" value="ZINC-TYPE ALCOHOL DEHYDROGENASE-LIKE PROTEIN C16A3.02C"/>
    <property type="match status" value="1"/>
</dbReference>
<dbReference type="CDD" id="cd08267">
    <property type="entry name" value="MDR1"/>
    <property type="match status" value="1"/>
</dbReference>
<dbReference type="EMBL" id="UOEK01000361">
    <property type="protein sequence ID" value="VAW06597.1"/>
    <property type="molecule type" value="Genomic_DNA"/>
</dbReference>
<dbReference type="InterPro" id="IPR052733">
    <property type="entry name" value="Chloroplast_QOR"/>
</dbReference>
<dbReference type="Gene3D" id="3.90.180.10">
    <property type="entry name" value="Medium-chain alcohol dehydrogenases, catalytic domain"/>
    <property type="match status" value="1"/>
</dbReference>
<name>A0A3B0SZS8_9ZZZZ</name>
<dbReference type="Gene3D" id="3.40.50.720">
    <property type="entry name" value="NAD(P)-binding Rossmann-like Domain"/>
    <property type="match status" value="1"/>
</dbReference>
<protein>
    <submittedName>
        <fullName evidence="2">Bifunctional protein: zinc-containing alcohol dehydrogenase quinone oxidoreductase ( NADPH:quinone reductase) Similar to arginate lyase</fullName>
        <ecNumber evidence="2">1.1.1.-</ecNumber>
    </submittedName>
</protein>
<dbReference type="EC" id="1.1.1.-" evidence="2"/>
<feature type="domain" description="Enoyl reductase (ER)" evidence="1">
    <location>
        <begin position="10"/>
        <end position="320"/>
    </location>
</feature>
<dbReference type="GO" id="GO:0016491">
    <property type="term" value="F:oxidoreductase activity"/>
    <property type="evidence" value="ECO:0007669"/>
    <property type="project" value="UniProtKB-KW"/>
</dbReference>
<dbReference type="InterPro" id="IPR002364">
    <property type="entry name" value="Quin_OxRdtase/zeta-crystal_CS"/>
</dbReference>
<evidence type="ECO:0000313" key="2">
    <source>
        <dbReference type="EMBL" id="VAW06597.1"/>
    </source>
</evidence>
<reference evidence="2" key="1">
    <citation type="submission" date="2018-06" db="EMBL/GenBank/DDBJ databases">
        <authorList>
            <person name="Zhirakovskaya E."/>
        </authorList>
    </citation>
    <scope>NUCLEOTIDE SEQUENCE</scope>
</reference>
<proteinExistence type="predicted"/>
<dbReference type="SUPFAM" id="SSF51735">
    <property type="entry name" value="NAD(P)-binding Rossmann-fold domains"/>
    <property type="match status" value="1"/>
</dbReference>
<sequence length="330" mass="35648">MQAIVQEQFGPPDVLSLREIHRPSPNDDQVLLRVRAASVNPYDWHMMRAKPYLMRLFGAGFLRPKNKILGADVAGVVVAVGANVTTTQPGDEVFGGCTGSFAEYVCAKESSLAPRPEKVSFEHAATLFMAGITALQGLRKGQIQAGHSVLINGASGGVGTFAVQIAKATGAEVTGVCSTKNVELVRSLGADHVIDYTQENYTHNQHRYDLILDLVGTQSLLANRRVLTNGGVYVSAGAIEMGNWISPLTQVFKVMLMSLVGRRKMVPFLANMDRNDLIILGDLVDSGDLTPVIDRSYPLPDVPEAIRYLEQGHVAGKVVITIADKRAENP</sequence>
<dbReference type="InterPro" id="IPR020843">
    <property type="entry name" value="ER"/>
</dbReference>